<evidence type="ECO:0000313" key="2">
    <source>
        <dbReference type="EMBL" id="MBW47905.1"/>
    </source>
</evidence>
<protein>
    <submittedName>
        <fullName evidence="2">Putative secreted protein</fullName>
    </submittedName>
</protein>
<feature type="compositionally biased region" description="Low complexity" evidence="1">
    <location>
        <begin position="22"/>
        <end position="44"/>
    </location>
</feature>
<evidence type="ECO:0000256" key="1">
    <source>
        <dbReference type="SAM" id="MobiDB-lite"/>
    </source>
</evidence>
<name>A0A2M4B4C3_9DIPT</name>
<feature type="region of interest" description="Disordered" evidence="1">
    <location>
        <begin position="19"/>
        <end position="78"/>
    </location>
</feature>
<accession>A0A2M4B4C3</accession>
<dbReference type="EMBL" id="GGFK01014584">
    <property type="protein sequence ID" value="MBW47905.1"/>
    <property type="molecule type" value="Transcribed_RNA"/>
</dbReference>
<organism evidence="2">
    <name type="scientific">Anopheles triannulatus</name>
    <dbReference type="NCBI Taxonomy" id="58253"/>
    <lineage>
        <taxon>Eukaryota</taxon>
        <taxon>Metazoa</taxon>
        <taxon>Ecdysozoa</taxon>
        <taxon>Arthropoda</taxon>
        <taxon>Hexapoda</taxon>
        <taxon>Insecta</taxon>
        <taxon>Pterygota</taxon>
        <taxon>Neoptera</taxon>
        <taxon>Endopterygota</taxon>
        <taxon>Diptera</taxon>
        <taxon>Nematocera</taxon>
        <taxon>Culicoidea</taxon>
        <taxon>Culicidae</taxon>
        <taxon>Anophelinae</taxon>
        <taxon>Anopheles</taxon>
    </lineage>
</organism>
<feature type="compositionally biased region" description="Basic and acidic residues" evidence="1">
    <location>
        <begin position="51"/>
        <end position="63"/>
    </location>
</feature>
<reference evidence="2" key="1">
    <citation type="submission" date="2018-01" db="EMBL/GenBank/DDBJ databases">
        <title>An insight into the sialome of Amazonian anophelines.</title>
        <authorList>
            <person name="Ribeiro J.M."/>
            <person name="Scarpassa V."/>
            <person name="Calvo E."/>
        </authorList>
    </citation>
    <scope>NUCLEOTIDE SEQUENCE</scope>
    <source>
        <tissue evidence="2">Salivary glands</tissue>
    </source>
</reference>
<proteinExistence type="predicted"/>
<dbReference type="AlphaFoldDB" id="A0A2M4B4C3"/>
<sequence>MMRSRLTCAWCAMSPVHPLGSTPTTQRTALHTTHTPTHSHTRSAILVRKANRGESRPSPDTKHTRQPPAGRGGAGVQRLGGLGCSLDRVAAAAAYRCPGC</sequence>